<protein>
    <submittedName>
        <fullName evidence="2">Uncharacterized protein</fullName>
    </submittedName>
</protein>
<feature type="region of interest" description="Disordered" evidence="1">
    <location>
        <begin position="213"/>
        <end position="240"/>
    </location>
</feature>
<accession>A0A127ZDY8</accession>
<reference evidence="2" key="1">
    <citation type="submission" date="2014-06" db="EMBL/GenBank/DDBJ databases">
        <authorList>
            <person name="Ju J."/>
            <person name="Zhang J."/>
        </authorList>
    </citation>
    <scope>NUCLEOTIDE SEQUENCE</scope>
    <source>
        <strain evidence="2">SscI8</strain>
    </source>
</reference>
<feature type="compositionally biased region" description="Low complexity" evidence="1">
    <location>
        <begin position="138"/>
        <end position="148"/>
    </location>
</feature>
<dbReference type="EMBL" id="LK056664">
    <property type="protein sequence ID" value="CDU23837.1"/>
    <property type="molecule type" value="Genomic_DNA"/>
</dbReference>
<evidence type="ECO:0000313" key="2">
    <source>
        <dbReference type="EMBL" id="CDU23837.1"/>
    </source>
</evidence>
<dbReference type="OrthoDB" id="2554557at2759"/>
<feature type="region of interest" description="Disordered" evidence="1">
    <location>
        <begin position="261"/>
        <end position="314"/>
    </location>
</feature>
<feature type="compositionally biased region" description="Basic and acidic residues" evidence="1">
    <location>
        <begin position="301"/>
        <end position="314"/>
    </location>
</feature>
<feature type="region of interest" description="Disordered" evidence="1">
    <location>
        <begin position="94"/>
        <end position="148"/>
    </location>
</feature>
<feature type="compositionally biased region" description="Basic residues" evidence="1">
    <location>
        <begin position="270"/>
        <end position="280"/>
    </location>
</feature>
<proteinExistence type="predicted"/>
<feature type="region of interest" description="Disordered" evidence="1">
    <location>
        <begin position="362"/>
        <end position="391"/>
    </location>
</feature>
<feature type="compositionally biased region" description="Polar residues" evidence="1">
    <location>
        <begin position="107"/>
        <end position="125"/>
    </location>
</feature>
<feature type="compositionally biased region" description="Low complexity" evidence="1">
    <location>
        <begin position="30"/>
        <end position="48"/>
    </location>
</feature>
<evidence type="ECO:0000256" key="1">
    <source>
        <dbReference type="SAM" id="MobiDB-lite"/>
    </source>
</evidence>
<feature type="compositionally biased region" description="Polar residues" evidence="1">
    <location>
        <begin position="376"/>
        <end position="391"/>
    </location>
</feature>
<feature type="region of interest" description="Disordered" evidence="1">
    <location>
        <begin position="1"/>
        <end position="55"/>
    </location>
</feature>
<sequence length="391" mass="41858">MIPSLAASSLVRRGRSITSGSNDLGDSNASSRRPSGSSSSRKPSRSSSQMDDWTDSFTGIVDLDRRMRQLAMSEQGFSVPGASDGLNVYEPYSPPSLSWTENRHTQRNNSADSRPDSGSRSSLVTGRSIPSFFSNPNTASCSSTTATSRFSQDSRAHLSLLSNKRSSTANTVDSMESAHSPLRLAPLPASVSAFGNYRLTDASACPLSKAGSFSPSSWSSTDDHDPLTPHAAATKQLEPLTPGTAAAATWTDPSTPNYFPAGLSGDYGKKGARPLRKKAARAPLPRLISGEVVSSPTDDPTEPRQHDRLFEKRPRQLYGLATTSDAESGPSSSHSGAHTLKRSAQSLALNLRFKIIRAKRKMNRSNKSEADLFTLAHTSSQRSSVEASYST</sequence>
<feature type="compositionally biased region" description="Polar residues" evidence="1">
    <location>
        <begin position="16"/>
        <end position="29"/>
    </location>
</feature>
<organism evidence="2">
    <name type="scientific">Sporisorium scitamineum</name>
    <dbReference type="NCBI Taxonomy" id="49012"/>
    <lineage>
        <taxon>Eukaryota</taxon>
        <taxon>Fungi</taxon>
        <taxon>Dikarya</taxon>
        <taxon>Basidiomycota</taxon>
        <taxon>Ustilaginomycotina</taxon>
        <taxon>Ustilaginomycetes</taxon>
        <taxon>Ustilaginales</taxon>
        <taxon>Ustilaginaceae</taxon>
        <taxon>Sporisorium</taxon>
    </lineage>
</organism>
<gene>
    <name evidence="2" type="ORF">SPSC_02466</name>
</gene>
<name>A0A127ZDY8_9BASI</name>
<dbReference type="AlphaFoldDB" id="A0A127ZDY8"/>